<protein>
    <submittedName>
        <fullName evidence="3">Uncharacterized protein</fullName>
    </submittedName>
</protein>
<dbReference type="EMBL" id="NAEP01000036">
    <property type="protein sequence ID" value="PDQ35259.1"/>
    <property type="molecule type" value="Genomic_DNA"/>
</dbReference>
<proteinExistence type="predicted"/>
<comment type="caution">
    <text evidence="3">The sequence shown here is derived from an EMBL/GenBank/DDBJ whole genome shotgun (WGS) entry which is preliminary data.</text>
</comment>
<keyword evidence="2" id="KW-0812">Transmembrane</keyword>
<keyword evidence="2" id="KW-0472">Membrane</keyword>
<feature type="region of interest" description="Disordered" evidence="1">
    <location>
        <begin position="81"/>
        <end position="100"/>
    </location>
</feature>
<sequence>MHKHQGYLRAGIVRGSFVIATIGLALTLGGAGASAAVPVTAPLARTGVNDPTWIIVGMIVLIVLGVGLIAFRLFLRRRAHGKNSEQSELNDLFNDTEAPS</sequence>
<accession>A0A2A6FRA8</accession>
<dbReference type="AlphaFoldDB" id="A0A2A6FRA8"/>
<name>A0A2A6FRA8_9MICO</name>
<evidence type="ECO:0000313" key="3">
    <source>
        <dbReference type="EMBL" id="PDQ35259.1"/>
    </source>
</evidence>
<feature type="transmembrane region" description="Helical" evidence="2">
    <location>
        <begin position="52"/>
        <end position="75"/>
    </location>
</feature>
<keyword evidence="2" id="KW-1133">Transmembrane helix</keyword>
<evidence type="ECO:0000313" key="4">
    <source>
        <dbReference type="Proteomes" id="UP000219994"/>
    </source>
</evidence>
<evidence type="ECO:0000256" key="1">
    <source>
        <dbReference type="SAM" id="MobiDB-lite"/>
    </source>
</evidence>
<reference evidence="4" key="1">
    <citation type="submission" date="2017-03" db="EMBL/GenBank/DDBJ databases">
        <authorList>
            <person name="Lund M.B."/>
        </authorList>
    </citation>
    <scope>NUCLEOTIDE SEQUENCE [LARGE SCALE GENOMIC DNA]</scope>
</reference>
<dbReference type="Proteomes" id="UP000219994">
    <property type="component" value="Unassembled WGS sequence"/>
</dbReference>
<gene>
    <name evidence="3" type="ORF">B5766_06525</name>
</gene>
<organism evidence="3 4">
    <name type="scientific">Candidatus Lumbricidiphila eiseniae</name>
    <dbReference type="NCBI Taxonomy" id="1969409"/>
    <lineage>
        <taxon>Bacteria</taxon>
        <taxon>Bacillati</taxon>
        <taxon>Actinomycetota</taxon>
        <taxon>Actinomycetes</taxon>
        <taxon>Micrococcales</taxon>
        <taxon>Microbacteriaceae</taxon>
        <taxon>Candidatus Lumbricidiphila</taxon>
    </lineage>
</organism>
<evidence type="ECO:0000256" key="2">
    <source>
        <dbReference type="SAM" id="Phobius"/>
    </source>
</evidence>